<gene>
    <name evidence="1" type="ORF">MPC4_110151</name>
</gene>
<sequence>MCVRHSARCPDARHKGLLAVEEVPRVLKLVKIFFSPCPEFLKWGHLKVCSPNLVNSDNGRTSSLILGTK</sequence>
<reference evidence="1 2" key="1">
    <citation type="submission" date="2019-05" db="EMBL/GenBank/DDBJ databases">
        <authorList>
            <person name="Farhan Ul Haque M."/>
        </authorList>
    </citation>
    <scope>NUCLEOTIDE SEQUENCE [LARGE SCALE GENOMIC DNA]</scope>
    <source>
        <strain evidence="1">2</strain>
    </source>
</reference>
<comment type="caution">
    <text evidence="1">The sequence shown here is derived from an EMBL/GenBank/DDBJ whole genome shotgun (WGS) entry which is preliminary data.</text>
</comment>
<evidence type="ECO:0000313" key="2">
    <source>
        <dbReference type="Proteomes" id="UP000485880"/>
    </source>
</evidence>
<dbReference type="AlphaFoldDB" id="A0A8B6M1E5"/>
<dbReference type="Proteomes" id="UP000485880">
    <property type="component" value="Unassembled WGS sequence"/>
</dbReference>
<keyword evidence="2" id="KW-1185">Reference proteome</keyword>
<organism evidence="1 2">
    <name type="scientific">Methylocella tundrae</name>
    <dbReference type="NCBI Taxonomy" id="227605"/>
    <lineage>
        <taxon>Bacteria</taxon>
        <taxon>Pseudomonadati</taxon>
        <taxon>Pseudomonadota</taxon>
        <taxon>Alphaproteobacteria</taxon>
        <taxon>Hyphomicrobiales</taxon>
        <taxon>Beijerinckiaceae</taxon>
        <taxon>Methylocella</taxon>
    </lineage>
</organism>
<proteinExistence type="predicted"/>
<name>A0A8B6M1E5_METTU</name>
<dbReference type="EMBL" id="CABFMQ020000013">
    <property type="protein sequence ID" value="VTZ48851.1"/>
    <property type="molecule type" value="Genomic_DNA"/>
</dbReference>
<evidence type="ECO:0000313" key="1">
    <source>
        <dbReference type="EMBL" id="VTZ48851.1"/>
    </source>
</evidence>
<protein>
    <submittedName>
        <fullName evidence="1">Uncharacterized protein</fullName>
    </submittedName>
</protein>
<accession>A0A8B6M1E5</accession>